<dbReference type="PIRSF" id="PIRSF001492">
    <property type="entry name" value="IPGAM"/>
    <property type="match status" value="1"/>
</dbReference>
<dbReference type="InterPro" id="IPR005995">
    <property type="entry name" value="Pgm_bpd_ind"/>
</dbReference>
<dbReference type="InterPro" id="IPR017850">
    <property type="entry name" value="Alkaline_phosphatase_core_sf"/>
</dbReference>
<dbReference type="PANTHER" id="PTHR31637">
    <property type="entry name" value="2,3-BISPHOSPHOGLYCERATE-INDEPENDENT PHOSPHOGLYCERATE MUTASE"/>
    <property type="match status" value="1"/>
</dbReference>
<evidence type="ECO:0000313" key="16">
    <source>
        <dbReference type="EMBL" id="PXX77058.1"/>
    </source>
</evidence>
<comment type="pathway">
    <text evidence="3 9">Carbohydrate degradation; glycolysis; pyruvate from D-glyceraldehyde 3-phosphate: step 3/5.</text>
</comment>
<evidence type="ECO:0000256" key="1">
    <source>
        <dbReference type="ARBA" id="ARBA00000370"/>
    </source>
</evidence>
<feature type="active site" description="Phosphoserine intermediate" evidence="9 11">
    <location>
        <position position="63"/>
    </location>
</feature>
<comment type="caution">
    <text evidence="16">The sequence shown here is derived from an EMBL/GenBank/DDBJ whole genome shotgun (WGS) entry which is preliminary data.</text>
</comment>
<feature type="binding site" evidence="9 12">
    <location>
        <begin position="152"/>
        <end position="153"/>
    </location>
    <ligand>
        <name>substrate</name>
    </ligand>
</feature>
<dbReference type="Gene3D" id="3.40.720.10">
    <property type="entry name" value="Alkaline Phosphatase, subunit A"/>
    <property type="match status" value="1"/>
</dbReference>
<feature type="binding site" evidence="9 13">
    <location>
        <position position="456"/>
    </location>
    <ligand>
        <name>Mn(2+)</name>
        <dbReference type="ChEBI" id="CHEBI:29035"/>
        <label>1</label>
    </ligand>
</feature>
<keyword evidence="17" id="KW-1185">Reference proteome</keyword>
<dbReference type="HAMAP" id="MF_01038">
    <property type="entry name" value="GpmI"/>
    <property type="match status" value="1"/>
</dbReference>
<keyword evidence="8 9" id="KW-0413">Isomerase</keyword>
<evidence type="ECO:0000259" key="15">
    <source>
        <dbReference type="Pfam" id="PF06415"/>
    </source>
</evidence>
<dbReference type="InterPro" id="IPR011258">
    <property type="entry name" value="BPG-indep_PGM_N"/>
</dbReference>
<accession>A0A318KKB7</accession>
<feature type="binding site" evidence="9 12">
    <location>
        <position position="122"/>
    </location>
    <ligand>
        <name>substrate</name>
    </ligand>
</feature>
<dbReference type="PANTHER" id="PTHR31637:SF0">
    <property type="entry name" value="2,3-BISPHOSPHOGLYCERATE-INDEPENDENT PHOSPHOGLYCERATE MUTASE"/>
    <property type="match status" value="1"/>
</dbReference>
<evidence type="ECO:0000256" key="5">
    <source>
        <dbReference type="ARBA" id="ARBA00022723"/>
    </source>
</evidence>
<dbReference type="Proteomes" id="UP000247555">
    <property type="component" value="Unassembled WGS sequence"/>
</dbReference>
<comment type="catalytic activity">
    <reaction evidence="1 9">
        <text>(2R)-2-phosphoglycerate = (2R)-3-phosphoglycerate</text>
        <dbReference type="Rhea" id="RHEA:15901"/>
        <dbReference type="ChEBI" id="CHEBI:58272"/>
        <dbReference type="ChEBI" id="CHEBI:58289"/>
        <dbReference type="EC" id="5.4.2.12"/>
    </reaction>
</comment>
<feature type="binding site" evidence="9 13">
    <location>
        <position position="400"/>
    </location>
    <ligand>
        <name>Mn(2+)</name>
        <dbReference type="ChEBI" id="CHEBI:29035"/>
        <label>1</label>
    </ligand>
</feature>
<feature type="binding site" evidence="9 13">
    <location>
        <position position="396"/>
    </location>
    <ligand>
        <name>Mn(2+)</name>
        <dbReference type="ChEBI" id="CHEBI:29035"/>
        <label>1</label>
    </ligand>
</feature>
<comment type="subunit">
    <text evidence="9">Monomer.</text>
</comment>
<dbReference type="GO" id="GO:0006007">
    <property type="term" value="P:glucose catabolic process"/>
    <property type="evidence" value="ECO:0007669"/>
    <property type="project" value="InterPro"/>
</dbReference>
<feature type="binding site" evidence="9 13">
    <location>
        <position position="438"/>
    </location>
    <ligand>
        <name>Mn(2+)</name>
        <dbReference type="ChEBI" id="CHEBI:29035"/>
        <label>2</label>
    </ligand>
</feature>
<evidence type="ECO:0000256" key="13">
    <source>
        <dbReference type="PIRSR" id="PIRSR001492-3"/>
    </source>
</evidence>
<feature type="binding site" evidence="9 12">
    <location>
        <begin position="256"/>
        <end position="259"/>
    </location>
    <ligand>
        <name>substrate</name>
    </ligand>
</feature>
<evidence type="ECO:0000256" key="2">
    <source>
        <dbReference type="ARBA" id="ARBA00002315"/>
    </source>
</evidence>
<feature type="binding site" evidence="9 12">
    <location>
        <position position="190"/>
    </location>
    <ligand>
        <name>substrate</name>
    </ligand>
</feature>
<keyword evidence="7 9" id="KW-0464">Manganese</keyword>
<feature type="binding site" evidence="9 12">
    <location>
        <position position="329"/>
    </location>
    <ligand>
        <name>substrate</name>
    </ligand>
</feature>
<evidence type="ECO:0000256" key="12">
    <source>
        <dbReference type="PIRSR" id="PIRSR001492-2"/>
    </source>
</evidence>
<dbReference type="EMBL" id="QJKI01000019">
    <property type="protein sequence ID" value="PXX77058.1"/>
    <property type="molecule type" value="Genomic_DNA"/>
</dbReference>
<evidence type="ECO:0000256" key="4">
    <source>
        <dbReference type="ARBA" id="ARBA00008819"/>
    </source>
</evidence>
<evidence type="ECO:0000313" key="17">
    <source>
        <dbReference type="Proteomes" id="UP000247555"/>
    </source>
</evidence>
<dbReference type="SUPFAM" id="SSF53649">
    <property type="entry name" value="Alkaline phosphatase-like"/>
    <property type="match status" value="1"/>
</dbReference>
<feature type="binding site" evidence="9 13">
    <location>
        <position position="13"/>
    </location>
    <ligand>
        <name>Mn(2+)</name>
        <dbReference type="ChEBI" id="CHEBI:29035"/>
        <label>2</label>
    </ligand>
</feature>
<name>A0A318KKB7_9NEIS</name>
<evidence type="ECO:0000256" key="11">
    <source>
        <dbReference type="PIRSR" id="PIRSR001492-1"/>
    </source>
</evidence>
<protein>
    <recommendedName>
        <fullName evidence="9 10">2,3-bisphosphoglycerate-independent phosphoglycerate mutase</fullName>
        <shortName evidence="9">BPG-independent PGAM</shortName>
        <shortName evidence="9">Phosphoglyceromutase</shortName>
        <shortName evidence="9">iPGM</shortName>
        <ecNumber evidence="9 10">5.4.2.12</ecNumber>
    </recommendedName>
</protein>
<keyword evidence="6 9" id="KW-0324">Glycolysis</keyword>
<feature type="binding site" evidence="9 13">
    <location>
        <position position="437"/>
    </location>
    <ligand>
        <name>Mn(2+)</name>
        <dbReference type="ChEBI" id="CHEBI:29035"/>
        <label>2</label>
    </ligand>
</feature>
<feature type="domain" description="Metalloenzyme" evidence="14">
    <location>
        <begin position="6"/>
        <end position="492"/>
    </location>
</feature>
<feature type="domain" description="BPG-independent PGAM N-terminal" evidence="15">
    <location>
        <begin position="83"/>
        <end position="292"/>
    </location>
</feature>
<feature type="binding site" evidence="9 13">
    <location>
        <position position="63"/>
    </location>
    <ligand>
        <name>Mn(2+)</name>
        <dbReference type="ChEBI" id="CHEBI:29035"/>
        <label>2</label>
    </ligand>
</feature>
<dbReference type="GO" id="GO:0006096">
    <property type="term" value="P:glycolytic process"/>
    <property type="evidence" value="ECO:0007669"/>
    <property type="project" value="UniProtKB-UniRule"/>
</dbReference>
<sequence length="506" mass="54740">MNAITPVLLLILDGFGHREEGEDNAILHANTPNWDALRARYPYSVLDASEHAVGLPGGQFGNSEVGHLNIGAGRVVQQDISRIDTDIEQGCFANNPVIADALNRAKASRLHVFGLLSDGGVHSHENHIHALLRAAQAAGVGEVCLHAFLDGRDTPPRSAQTYLQRLDSVLAECPNARLVSVCGRFWAMDRDKRWERVQTAYRLVVDGEGEFHADTGLAALAAAYARDENDEFVKPTAIGAPCRIDDGDVVLFMNFRADRARELTSALTDPAFDGFATRQPKLALFASVTSYGEAYSHPVAYPPQTLKNGLGEYLAGLGLKQLRIAETEKYPHVTYFFNGGEEQVYPGEDRILVQSPKVATYDLQPEMSAPEVADKIVQAIASGQYQAIICNFANGDMVGHTGNFPAAVKAIEALDACVGRCVEAMRAAGGEVLITADHGNAEQMFDHGHDQPHTQHTLNLVPLLYVGRAAQLQSGGALRDIAPTLLAMMGLPQPAEMTGRSLIQFQ</sequence>
<dbReference type="Gene3D" id="3.40.1450.10">
    <property type="entry name" value="BPG-independent phosphoglycerate mutase, domain B"/>
    <property type="match status" value="1"/>
</dbReference>
<dbReference type="GO" id="GO:0005829">
    <property type="term" value="C:cytosol"/>
    <property type="evidence" value="ECO:0007669"/>
    <property type="project" value="TreeGrafter"/>
</dbReference>
<dbReference type="UniPathway" id="UPA00109">
    <property type="reaction ID" value="UER00186"/>
</dbReference>
<dbReference type="AlphaFoldDB" id="A0A318KKB7"/>
<dbReference type="EC" id="5.4.2.12" evidence="9 10"/>
<organism evidence="16 17">
    <name type="scientific">Rivihabitans pingtungensis</name>
    <dbReference type="NCBI Taxonomy" id="1054498"/>
    <lineage>
        <taxon>Bacteria</taxon>
        <taxon>Pseudomonadati</taxon>
        <taxon>Pseudomonadota</taxon>
        <taxon>Betaproteobacteria</taxon>
        <taxon>Neisseriales</taxon>
        <taxon>Aquaspirillaceae</taxon>
        <taxon>Rivihabitans</taxon>
    </lineage>
</organism>
<proteinExistence type="inferred from homology"/>
<dbReference type="NCBIfam" id="TIGR01307">
    <property type="entry name" value="pgm_bpd_ind"/>
    <property type="match status" value="1"/>
</dbReference>
<dbReference type="RefSeq" id="WP_110391536.1">
    <property type="nucleotide sequence ID" value="NZ_QJKI01000019.1"/>
</dbReference>
<dbReference type="FunFam" id="3.40.1450.10:FF:000002">
    <property type="entry name" value="2,3-bisphosphoglycerate-independent phosphoglycerate mutase"/>
    <property type="match status" value="1"/>
</dbReference>
<comment type="similarity">
    <text evidence="4 9">Belongs to the BPG-independent phosphoglycerate mutase family.</text>
</comment>
<comment type="cofactor">
    <cofactor evidence="9">
        <name>Mn(2+)</name>
        <dbReference type="ChEBI" id="CHEBI:29035"/>
    </cofactor>
    <text evidence="9">Binds 2 manganese ions per subunit.</text>
</comment>
<evidence type="ECO:0000256" key="8">
    <source>
        <dbReference type="ARBA" id="ARBA00023235"/>
    </source>
</evidence>
<dbReference type="CDD" id="cd16010">
    <property type="entry name" value="iPGM"/>
    <property type="match status" value="1"/>
</dbReference>
<evidence type="ECO:0000256" key="6">
    <source>
        <dbReference type="ARBA" id="ARBA00023152"/>
    </source>
</evidence>
<evidence type="ECO:0000256" key="10">
    <source>
        <dbReference type="NCBIfam" id="TIGR01307"/>
    </source>
</evidence>
<dbReference type="InterPro" id="IPR006124">
    <property type="entry name" value="Metalloenzyme"/>
</dbReference>
<dbReference type="InterPro" id="IPR036646">
    <property type="entry name" value="PGAM_B_sf"/>
</dbReference>
<dbReference type="Pfam" id="PF01676">
    <property type="entry name" value="Metalloenzyme"/>
    <property type="match status" value="1"/>
</dbReference>
<reference evidence="16 17" key="1">
    <citation type="submission" date="2018-05" db="EMBL/GenBank/DDBJ databases">
        <title>Genomic Encyclopedia of Type Strains, Phase IV (KMG-IV): sequencing the most valuable type-strain genomes for metagenomic binning, comparative biology and taxonomic classification.</title>
        <authorList>
            <person name="Goeker M."/>
        </authorList>
    </citation>
    <scope>NUCLEOTIDE SEQUENCE [LARGE SCALE GENOMIC DNA]</scope>
    <source>
        <strain evidence="16 17">DSM 29661</strain>
    </source>
</reference>
<evidence type="ECO:0000256" key="7">
    <source>
        <dbReference type="ARBA" id="ARBA00023211"/>
    </source>
</evidence>
<feature type="binding site" evidence="9 12">
    <location>
        <position position="184"/>
    </location>
    <ligand>
        <name>substrate</name>
    </ligand>
</feature>
<keyword evidence="5 9" id="KW-0479">Metal-binding</keyword>
<evidence type="ECO:0000256" key="3">
    <source>
        <dbReference type="ARBA" id="ARBA00004798"/>
    </source>
</evidence>
<evidence type="ECO:0000256" key="9">
    <source>
        <dbReference type="HAMAP-Rule" id="MF_01038"/>
    </source>
</evidence>
<evidence type="ECO:0000259" key="14">
    <source>
        <dbReference type="Pfam" id="PF01676"/>
    </source>
</evidence>
<dbReference type="OrthoDB" id="9800863at2"/>
<dbReference type="Pfam" id="PF06415">
    <property type="entry name" value="iPGM_N"/>
    <property type="match status" value="1"/>
</dbReference>
<dbReference type="GO" id="GO:0030145">
    <property type="term" value="F:manganese ion binding"/>
    <property type="evidence" value="ECO:0007669"/>
    <property type="project" value="UniProtKB-UniRule"/>
</dbReference>
<dbReference type="SUPFAM" id="SSF64158">
    <property type="entry name" value="2,3-Bisphosphoglycerate-independent phosphoglycerate mutase, substrate-binding domain"/>
    <property type="match status" value="1"/>
</dbReference>
<gene>
    <name evidence="9" type="primary">gpmI</name>
    <name evidence="16" type="ORF">DFR34_11959</name>
</gene>
<dbReference type="GO" id="GO:0004619">
    <property type="term" value="F:phosphoglycerate mutase activity"/>
    <property type="evidence" value="ECO:0007669"/>
    <property type="project" value="UniProtKB-UniRule"/>
</dbReference>
<comment type="function">
    <text evidence="2 9">Catalyzes the interconversion of 2-phosphoglycerate and 3-phosphoglycerate.</text>
</comment>